<reference evidence="2 3" key="1">
    <citation type="submission" date="2019-11" db="EMBL/GenBank/DDBJ databases">
        <title>Whole genome sequence of Oryza granulata.</title>
        <authorList>
            <person name="Li W."/>
        </authorList>
    </citation>
    <scope>NUCLEOTIDE SEQUENCE [LARGE SCALE GENOMIC DNA]</scope>
    <source>
        <strain evidence="3">cv. Menghai</strain>
        <tissue evidence="2">Leaf</tissue>
    </source>
</reference>
<sequence>MGVNRVGSGSAGSIARAALGCTLRDSGFSWLRGNVGDLGAASVDAARLNFLGKVGDNIKVGTPVPVNHLQHGVQLQDFHGRPNQVDFQVGLREKSTMLVESRSGGASLDPTEEKFLFGNDEDSNWGALLRGGNDHGSSMDNDNFGGALPSLQSGSWSALMQEALQSTTSDNSPKEEWSGLSFQKPEQIIANNSTLQDNNAAADMPNSSPDNIATVQQQLNQSPLQGQQYPVSEARSGSVAMPQQGSSATVFKNVWTNISAQRLADDQGQRASTPSDVATSSANSQNQETKQGGDSDAGLASSEMQGIMNKQGENPAVNFQAMKTSQNTDPANIAGKKLKSPETGSDASQLDWKSGQRFAHGANNSKSKHAFSVPFKRTFLSGYGSCSTN</sequence>
<keyword evidence="3" id="KW-1185">Reference proteome</keyword>
<gene>
    <name evidence="2" type="ORF">E2562_004833</name>
</gene>
<dbReference type="Proteomes" id="UP000479710">
    <property type="component" value="Unassembled WGS sequence"/>
</dbReference>
<dbReference type="OrthoDB" id="1926238at2759"/>
<feature type="compositionally biased region" description="Polar residues" evidence="1">
    <location>
        <begin position="269"/>
        <end position="292"/>
    </location>
</feature>
<name>A0A6G1DDJ0_9ORYZ</name>
<evidence type="ECO:0000256" key="1">
    <source>
        <dbReference type="SAM" id="MobiDB-lite"/>
    </source>
</evidence>
<dbReference type="PANTHER" id="PTHR31267:SF2">
    <property type="entry name" value="EXPRESSED PROTEIN"/>
    <property type="match status" value="1"/>
</dbReference>
<protein>
    <submittedName>
        <fullName evidence="2">Uncharacterized protein</fullName>
    </submittedName>
</protein>
<organism evidence="2 3">
    <name type="scientific">Oryza meyeriana var. granulata</name>
    <dbReference type="NCBI Taxonomy" id="110450"/>
    <lineage>
        <taxon>Eukaryota</taxon>
        <taxon>Viridiplantae</taxon>
        <taxon>Streptophyta</taxon>
        <taxon>Embryophyta</taxon>
        <taxon>Tracheophyta</taxon>
        <taxon>Spermatophyta</taxon>
        <taxon>Magnoliopsida</taxon>
        <taxon>Liliopsida</taxon>
        <taxon>Poales</taxon>
        <taxon>Poaceae</taxon>
        <taxon>BOP clade</taxon>
        <taxon>Oryzoideae</taxon>
        <taxon>Oryzeae</taxon>
        <taxon>Oryzinae</taxon>
        <taxon>Oryza</taxon>
        <taxon>Oryza meyeriana</taxon>
    </lineage>
</organism>
<comment type="caution">
    <text evidence="2">The sequence shown here is derived from an EMBL/GenBank/DDBJ whole genome shotgun (WGS) entry which is preliminary data.</text>
</comment>
<feature type="region of interest" description="Disordered" evidence="1">
    <location>
        <begin position="327"/>
        <end position="349"/>
    </location>
</feature>
<dbReference type="AlphaFoldDB" id="A0A6G1DDJ0"/>
<evidence type="ECO:0000313" key="3">
    <source>
        <dbReference type="Proteomes" id="UP000479710"/>
    </source>
</evidence>
<accession>A0A6G1DDJ0</accession>
<dbReference type="PANTHER" id="PTHR31267">
    <property type="entry name" value="DENTIN SIALOPHOSPHOPROTEIN-LIKE PROTEIN"/>
    <property type="match status" value="1"/>
</dbReference>
<dbReference type="EMBL" id="SPHZ02000006">
    <property type="protein sequence ID" value="KAF0910875.1"/>
    <property type="molecule type" value="Genomic_DNA"/>
</dbReference>
<feature type="region of interest" description="Disordered" evidence="1">
    <location>
        <begin position="262"/>
        <end position="300"/>
    </location>
</feature>
<evidence type="ECO:0000313" key="2">
    <source>
        <dbReference type="EMBL" id="KAF0910875.1"/>
    </source>
</evidence>
<feature type="region of interest" description="Disordered" evidence="1">
    <location>
        <begin position="222"/>
        <end position="244"/>
    </location>
</feature>
<proteinExistence type="predicted"/>